<dbReference type="CDD" id="cd02440">
    <property type="entry name" value="AdoMet_MTases"/>
    <property type="match status" value="1"/>
</dbReference>
<protein>
    <submittedName>
        <fullName evidence="2">SAM-dependent methyltransferase</fullName>
    </submittedName>
</protein>
<gene>
    <name evidence="2" type="ORF">AVDCRST_MAG81-5401</name>
</gene>
<organism evidence="2">
    <name type="scientific">uncultured Synechococcales cyanobacterium</name>
    <dbReference type="NCBI Taxonomy" id="1936017"/>
    <lineage>
        <taxon>Bacteria</taxon>
        <taxon>Bacillati</taxon>
        <taxon>Cyanobacteriota</taxon>
        <taxon>Cyanophyceae</taxon>
        <taxon>Synechococcales</taxon>
        <taxon>environmental samples</taxon>
    </lineage>
</organism>
<sequence>MARKDTIFERFLAPVVRLFIDEPALQQFYDTTDWQYESDRFRRPELAYPAYYVQENFHGIEGGYLTPGAAVSYDPITQYALPPSETLIRQGLIDNIHCQPRRILDLGCGTGSTTLMLKQAFPQAEVIGLDLSPYMLFMADRKAQQASLDIQFIHANAEQTNFPAASFDLVTAALLFHETPAAVSQAILEEAFRLLSAGGQVLVLDGHQKVLRQLDWLHNIFEEPYIEDYATGSVDAWMGAAGFGAVRTDDQWWIHQVTSGTKPLPKGKQMSISTSQHPILAEVVGPAFAVDPVV</sequence>
<name>A0A6N3IPH9_9CYAN</name>
<evidence type="ECO:0000313" key="2">
    <source>
        <dbReference type="EMBL" id="CAA9590466.1"/>
    </source>
</evidence>
<dbReference type="EMBL" id="CADCWO010000264">
    <property type="protein sequence ID" value="CAA9590466.1"/>
    <property type="molecule type" value="Genomic_DNA"/>
</dbReference>
<dbReference type="InterPro" id="IPR029063">
    <property type="entry name" value="SAM-dependent_MTases_sf"/>
</dbReference>
<keyword evidence="2" id="KW-0489">Methyltransferase</keyword>
<dbReference type="PANTHER" id="PTHR42912:SF80">
    <property type="entry name" value="METHYLTRANSFERASE DOMAIN-CONTAINING PROTEIN"/>
    <property type="match status" value="1"/>
</dbReference>
<dbReference type="Gene3D" id="3.40.50.150">
    <property type="entry name" value="Vaccinia Virus protein VP39"/>
    <property type="match status" value="1"/>
</dbReference>
<dbReference type="PANTHER" id="PTHR42912">
    <property type="entry name" value="METHYLTRANSFERASE"/>
    <property type="match status" value="1"/>
</dbReference>
<evidence type="ECO:0000259" key="1">
    <source>
        <dbReference type="Pfam" id="PF13649"/>
    </source>
</evidence>
<feature type="domain" description="Methyltransferase" evidence="1">
    <location>
        <begin position="103"/>
        <end position="199"/>
    </location>
</feature>
<dbReference type="GO" id="GO:0032259">
    <property type="term" value="P:methylation"/>
    <property type="evidence" value="ECO:0007669"/>
    <property type="project" value="UniProtKB-KW"/>
</dbReference>
<dbReference type="SUPFAM" id="SSF53335">
    <property type="entry name" value="S-adenosyl-L-methionine-dependent methyltransferases"/>
    <property type="match status" value="1"/>
</dbReference>
<dbReference type="InterPro" id="IPR050508">
    <property type="entry name" value="Methyltransf_Superfamily"/>
</dbReference>
<reference evidence="2" key="1">
    <citation type="submission" date="2020-02" db="EMBL/GenBank/DDBJ databases">
        <authorList>
            <person name="Meier V. D."/>
        </authorList>
    </citation>
    <scope>NUCLEOTIDE SEQUENCE</scope>
    <source>
        <strain evidence="2">AVDCRST_MAG81</strain>
    </source>
</reference>
<dbReference type="AlphaFoldDB" id="A0A6N3IPH9"/>
<dbReference type="GO" id="GO:0008168">
    <property type="term" value="F:methyltransferase activity"/>
    <property type="evidence" value="ECO:0007669"/>
    <property type="project" value="UniProtKB-KW"/>
</dbReference>
<dbReference type="Pfam" id="PF13649">
    <property type="entry name" value="Methyltransf_25"/>
    <property type="match status" value="1"/>
</dbReference>
<accession>A0A6N3IPH9</accession>
<dbReference type="InterPro" id="IPR041698">
    <property type="entry name" value="Methyltransf_25"/>
</dbReference>
<keyword evidence="2" id="KW-0808">Transferase</keyword>
<proteinExistence type="predicted"/>